<dbReference type="Proteomes" id="UP000681967">
    <property type="component" value="Unassembled WGS sequence"/>
</dbReference>
<dbReference type="AlphaFoldDB" id="A0A819W9S3"/>
<protein>
    <submittedName>
        <fullName evidence="3">Uncharacterized protein</fullName>
    </submittedName>
</protein>
<name>A0A819W9S3_9BILA</name>
<evidence type="ECO:0000313" key="6">
    <source>
        <dbReference type="Proteomes" id="UP000663842"/>
    </source>
</evidence>
<evidence type="ECO:0000313" key="7">
    <source>
        <dbReference type="Proteomes" id="UP000663866"/>
    </source>
</evidence>
<evidence type="ECO:0000313" key="5">
    <source>
        <dbReference type="EMBL" id="CAF4719120.1"/>
    </source>
</evidence>
<dbReference type="EMBL" id="CAJOBF010004039">
    <property type="protein sequence ID" value="CAF4121331.1"/>
    <property type="molecule type" value="Genomic_DNA"/>
</dbReference>
<comment type="caution">
    <text evidence="3">The sequence shown here is derived from an EMBL/GenBank/DDBJ whole genome shotgun (WGS) entry which is preliminary data.</text>
</comment>
<dbReference type="Proteomes" id="UP000663842">
    <property type="component" value="Unassembled WGS sequence"/>
</dbReference>
<dbReference type="Proteomes" id="UP000681720">
    <property type="component" value="Unassembled WGS sequence"/>
</dbReference>
<proteinExistence type="predicted"/>
<dbReference type="Proteomes" id="UP000663866">
    <property type="component" value="Unassembled WGS sequence"/>
</dbReference>
<accession>A0A819W9S3</accession>
<dbReference type="EMBL" id="CAJOBI010129867">
    <property type="protein sequence ID" value="CAF4719120.1"/>
    <property type="molecule type" value="Genomic_DNA"/>
</dbReference>
<gene>
    <name evidence="2" type="ORF">BYL167_LOCUS18023</name>
    <name evidence="1" type="ORF">GIL414_LOCUS14118</name>
    <name evidence="4" type="ORF">OVN521_LOCUS28202</name>
    <name evidence="5" type="ORF">SMN809_LOCUS43778</name>
    <name evidence="3" type="ORF">UXM345_LOCUS23426</name>
</gene>
<organism evidence="3 6">
    <name type="scientific">Rotaria magnacalcarata</name>
    <dbReference type="NCBI Taxonomy" id="392030"/>
    <lineage>
        <taxon>Eukaryota</taxon>
        <taxon>Metazoa</taxon>
        <taxon>Spiralia</taxon>
        <taxon>Gnathifera</taxon>
        <taxon>Rotifera</taxon>
        <taxon>Eurotatoria</taxon>
        <taxon>Bdelloidea</taxon>
        <taxon>Philodinida</taxon>
        <taxon>Philodinidae</taxon>
        <taxon>Rotaria</taxon>
    </lineage>
</organism>
<dbReference type="EMBL" id="CAJOBH010007301">
    <property type="protein sequence ID" value="CAF4080194.1"/>
    <property type="molecule type" value="Genomic_DNA"/>
</dbReference>
<dbReference type="EMBL" id="CAJOBJ010005886">
    <property type="protein sequence ID" value="CAF4044998.1"/>
    <property type="molecule type" value="Genomic_DNA"/>
</dbReference>
<evidence type="ECO:0000313" key="4">
    <source>
        <dbReference type="EMBL" id="CAF4235240.1"/>
    </source>
</evidence>
<keyword evidence="7" id="KW-1185">Reference proteome</keyword>
<evidence type="ECO:0000313" key="3">
    <source>
        <dbReference type="EMBL" id="CAF4121331.1"/>
    </source>
</evidence>
<dbReference type="EMBL" id="CAJOBG010008107">
    <property type="protein sequence ID" value="CAF4235240.1"/>
    <property type="molecule type" value="Genomic_DNA"/>
</dbReference>
<evidence type="ECO:0000313" key="2">
    <source>
        <dbReference type="EMBL" id="CAF4080194.1"/>
    </source>
</evidence>
<feature type="non-terminal residue" evidence="3">
    <location>
        <position position="1"/>
    </location>
</feature>
<reference evidence="3" key="1">
    <citation type="submission" date="2021-02" db="EMBL/GenBank/DDBJ databases">
        <authorList>
            <person name="Nowell W R."/>
        </authorList>
    </citation>
    <scope>NUCLEOTIDE SEQUENCE</scope>
</reference>
<evidence type="ECO:0000313" key="1">
    <source>
        <dbReference type="EMBL" id="CAF4044998.1"/>
    </source>
</evidence>
<dbReference type="Proteomes" id="UP000676336">
    <property type="component" value="Unassembled WGS sequence"/>
</dbReference>
<sequence length="42" mass="4583">ERLPSLQASPSNPASLIKCEPLDAEHLDNEPLLSRLVSSEIL</sequence>